<feature type="domain" description="F5/8 type C" evidence="1">
    <location>
        <begin position="130"/>
        <end position="207"/>
    </location>
</feature>
<feature type="domain" description="Fibronectin type-III" evidence="3">
    <location>
        <begin position="324"/>
        <end position="419"/>
    </location>
</feature>
<gene>
    <name evidence="4" type="ORF">P5673_023293</name>
</gene>
<dbReference type="CDD" id="cd00063">
    <property type="entry name" value="FN3"/>
    <property type="match status" value="2"/>
</dbReference>
<dbReference type="AlphaFoldDB" id="A0AAD9UZ06"/>
<dbReference type="InterPro" id="IPR008979">
    <property type="entry name" value="Galactose-bd-like_sf"/>
</dbReference>
<organism evidence="4 5">
    <name type="scientific">Acropora cervicornis</name>
    <name type="common">Staghorn coral</name>
    <dbReference type="NCBI Taxonomy" id="6130"/>
    <lineage>
        <taxon>Eukaryota</taxon>
        <taxon>Metazoa</taxon>
        <taxon>Cnidaria</taxon>
        <taxon>Anthozoa</taxon>
        <taxon>Hexacorallia</taxon>
        <taxon>Scleractinia</taxon>
        <taxon>Astrocoeniina</taxon>
        <taxon>Acroporidae</taxon>
        <taxon>Acropora</taxon>
    </lineage>
</organism>
<dbReference type="InterPro" id="IPR003961">
    <property type="entry name" value="FN3_dom"/>
</dbReference>
<dbReference type="PROSITE" id="PS50022">
    <property type="entry name" value="FA58C_3"/>
    <property type="match status" value="2"/>
</dbReference>
<dbReference type="PANTHER" id="PTHR24543:SF291">
    <property type="entry name" value="SMOKE ALARM, ISOFORM D"/>
    <property type="match status" value="1"/>
</dbReference>
<feature type="domain" description="Fibronectin type-III" evidence="3">
    <location>
        <begin position="421"/>
        <end position="518"/>
    </location>
</feature>
<dbReference type="EMBL" id="JARQWQ010000065">
    <property type="protein sequence ID" value="KAK2554957.1"/>
    <property type="molecule type" value="Genomic_DNA"/>
</dbReference>
<evidence type="ECO:0000313" key="4">
    <source>
        <dbReference type="EMBL" id="KAK2554957.1"/>
    </source>
</evidence>
<dbReference type="InterPro" id="IPR036116">
    <property type="entry name" value="FN3_sf"/>
</dbReference>
<dbReference type="SUPFAM" id="SSF49785">
    <property type="entry name" value="Galactose-binding domain-like"/>
    <property type="match status" value="1"/>
</dbReference>
<dbReference type="InterPro" id="IPR007110">
    <property type="entry name" value="Ig-like_dom"/>
</dbReference>
<dbReference type="SMART" id="SM00060">
    <property type="entry name" value="FN3"/>
    <property type="match status" value="2"/>
</dbReference>
<dbReference type="InterPro" id="IPR000421">
    <property type="entry name" value="FA58C"/>
</dbReference>
<dbReference type="PANTHER" id="PTHR24543">
    <property type="entry name" value="MULTICOPPER OXIDASE-RELATED"/>
    <property type="match status" value="1"/>
</dbReference>
<dbReference type="SUPFAM" id="SSF49265">
    <property type="entry name" value="Fibronectin type III"/>
    <property type="match status" value="1"/>
</dbReference>
<dbReference type="PROSITE" id="PS50853">
    <property type="entry name" value="FN3"/>
    <property type="match status" value="2"/>
</dbReference>
<dbReference type="Pfam" id="PF00754">
    <property type="entry name" value="F5_F8_type_C"/>
    <property type="match status" value="1"/>
</dbReference>
<protein>
    <submittedName>
        <fullName evidence="4">Cell adhesion molecule DSCAM</fullName>
    </submittedName>
</protein>
<reference evidence="4" key="1">
    <citation type="journal article" date="2023" name="G3 (Bethesda)">
        <title>Whole genome assembly and annotation of the endangered Caribbean coral Acropora cervicornis.</title>
        <authorList>
            <person name="Selwyn J.D."/>
            <person name="Vollmer S.V."/>
        </authorList>
    </citation>
    <scope>NUCLEOTIDE SEQUENCE</scope>
    <source>
        <strain evidence="4">K2</strain>
    </source>
</reference>
<dbReference type="Proteomes" id="UP001249851">
    <property type="component" value="Unassembled WGS sequence"/>
</dbReference>
<evidence type="ECO:0000259" key="3">
    <source>
        <dbReference type="PROSITE" id="PS50853"/>
    </source>
</evidence>
<name>A0AAD9UZ06_ACRCE</name>
<dbReference type="Gene3D" id="2.60.40.10">
    <property type="entry name" value="Immunoglobulins"/>
    <property type="match status" value="3"/>
</dbReference>
<dbReference type="Gene3D" id="2.60.120.260">
    <property type="entry name" value="Galactose-binding domain-like"/>
    <property type="match status" value="2"/>
</dbReference>
<accession>A0AAD9UZ06</accession>
<keyword evidence="5" id="KW-1185">Reference proteome</keyword>
<feature type="domain" description="F5/8 type C" evidence="1">
    <location>
        <begin position="1"/>
        <end position="73"/>
    </location>
</feature>
<dbReference type="Pfam" id="PF00041">
    <property type="entry name" value="fn3"/>
    <property type="match status" value="2"/>
</dbReference>
<dbReference type="PROSITE" id="PS50835">
    <property type="entry name" value="IG_LIKE"/>
    <property type="match status" value="1"/>
</dbReference>
<comment type="caution">
    <text evidence="4">The sequence shown here is derived from an EMBL/GenBank/DDBJ whole genome shotgun (WGS) entry which is preliminary data.</text>
</comment>
<feature type="domain" description="Ig-like" evidence="2">
    <location>
        <begin position="227"/>
        <end position="290"/>
    </location>
</feature>
<proteinExistence type="predicted"/>
<dbReference type="InterPro" id="IPR013783">
    <property type="entry name" value="Ig-like_fold"/>
</dbReference>
<evidence type="ECO:0000259" key="2">
    <source>
        <dbReference type="PROSITE" id="PS50835"/>
    </source>
</evidence>
<evidence type="ECO:0000313" key="5">
    <source>
        <dbReference type="Proteomes" id="UP001249851"/>
    </source>
</evidence>
<reference evidence="4" key="2">
    <citation type="journal article" date="2023" name="Science">
        <title>Genomic signatures of disease resistance in endangered staghorn corals.</title>
        <authorList>
            <person name="Vollmer S.V."/>
            <person name="Selwyn J.D."/>
            <person name="Despard B.A."/>
            <person name="Roesel C.L."/>
        </authorList>
    </citation>
    <scope>NUCLEOTIDE SEQUENCE</scope>
    <source>
        <strain evidence="4">K2</strain>
    </source>
</reference>
<sequence>MNSVRVSDNSSIYDQRFSASSSRISSTASNGRNRHKEEIVKNDLYNPLAVKFIRFYPVTFNTNKALQVEVFGSKQACFSSLGNEKGVTSPQISVTASTDLTGSHTQRTVLCMVLHRGVAMEMHPILNTYISGIATQGDAVDNKWVTKYAVSYGYDEQSWLDYLLSANNDKSSVVVRMFSSPFAAQFVRILPKNHNKAQCMRVDLFVQVAFLYVNVNNATLRAAHHASVRLNCTTKSSKQQPLAIVYEWKKDGVNLANKSSSSLAITYNNASDTHDKYRCVSLSSSSRDIQCTAVYQCSASLVTVAGLPEFKSQGNSTVTVTLKKPGQVTGVSKAMVTARTAVVTWNYSPGEDEIPTTTITLRYQNSTSPYHLTNLPGSSSRKELINLKPFSKYNVTVMVSSVLGSGLWSNAVTFETLTAAPEITIQVDNTTGVTSQSIYVEWKKPNMEKLNGPFVQYAISYKESGKAELLANVPKIETTFHTIPNLKKWTLYFIKVRVENRDHAGPWSVDQDTKTQQDVEL</sequence>
<evidence type="ECO:0000259" key="1">
    <source>
        <dbReference type="PROSITE" id="PS50022"/>
    </source>
</evidence>